<evidence type="ECO:0000256" key="1">
    <source>
        <dbReference type="ARBA" id="ARBA00008779"/>
    </source>
</evidence>
<dbReference type="Pfam" id="PF00884">
    <property type="entry name" value="Sulfatase"/>
    <property type="match status" value="1"/>
</dbReference>
<dbReference type="InterPro" id="IPR000917">
    <property type="entry name" value="Sulfatase_N"/>
</dbReference>
<dbReference type="PANTHER" id="PTHR42693">
    <property type="entry name" value="ARYLSULFATASE FAMILY MEMBER"/>
    <property type="match status" value="1"/>
</dbReference>
<evidence type="ECO:0000259" key="2">
    <source>
        <dbReference type="Pfam" id="PF00884"/>
    </source>
</evidence>
<evidence type="ECO:0000313" key="3">
    <source>
        <dbReference type="EMBL" id="NMG16399.1"/>
    </source>
</evidence>
<evidence type="ECO:0000313" key="4">
    <source>
        <dbReference type="Proteomes" id="UP000633943"/>
    </source>
</evidence>
<dbReference type="Gene3D" id="3.40.720.10">
    <property type="entry name" value="Alkaline Phosphatase, subunit A"/>
    <property type="match status" value="1"/>
</dbReference>
<protein>
    <submittedName>
        <fullName evidence="3">Sulfatase-like hydrolase/transferase</fullName>
    </submittedName>
</protein>
<dbReference type="EMBL" id="WTVP01000034">
    <property type="protein sequence ID" value="NMG16399.1"/>
    <property type="molecule type" value="Genomic_DNA"/>
</dbReference>
<gene>
    <name evidence="3" type="ORF">GPA24_12780</name>
</gene>
<comment type="similarity">
    <text evidence="1">Belongs to the sulfatase family.</text>
</comment>
<accession>A0ABX1NWJ9</accession>
<dbReference type="SUPFAM" id="SSF53649">
    <property type="entry name" value="Alkaline phosphatase-like"/>
    <property type="match status" value="1"/>
</dbReference>
<dbReference type="RefSeq" id="WP_169202982.1">
    <property type="nucleotide sequence ID" value="NZ_CP059467.1"/>
</dbReference>
<dbReference type="InterPro" id="IPR017850">
    <property type="entry name" value="Alkaline_phosphatase_core_sf"/>
</dbReference>
<organism evidence="3 4">
    <name type="scientific">Aromatoleum bremense</name>
    <dbReference type="NCBI Taxonomy" id="76115"/>
    <lineage>
        <taxon>Bacteria</taxon>
        <taxon>Pseudomonadati</taxon>
        <taxon>Pseudomonadota</taxon>
        <taxon>Betaproteobacteria</taxon>
        <taxon>Rhodocyclales</taxon>
        <taxon>Rhodocyclaceae</taxon>
        <taxon>Aromatoleum</taxon>
    </lineage>
</organism>
<comment type="caution">
    <text evidence="3">The sequence shown here is derived from an EMBL/GenBank/DDBJ whole genome shotgun (WGS) entry which is preliminary data.</text>
</comment>
<dbReference type="PANTHER" id="PTHR42693:SF33">
    <property type="entry name" value="ARYLSULFATASE"/>
    <property type="match status" value="1"/>
</dbReference>
<sequence>MRKSRSRRANASLSHFRSRTFARGSHALQENGYRTVFAIDERRFANIDESFGFDQIVGPKAGALDFLLQRMNDTPLTNLLLQTRLAQWVLPFSYLNTASHANYNSRGFVEEAVAGSTETKPLFLAVHFESAHFPFKTRHAARKIDYSNDFMARHVAALTGVDAQVGHLVSLLAARGRLENALVIVLSDHGEGLGEIEAQTTRVGEPYLVRGFGHGGSVLSEHQNRVVLGLIRFQGGQPVDAPGLHRNDLVSLTDVRDVIERFASRGEIHLEPKTNRCILSETGLRFRAAADYKTLNPAELAAESANHYEIDDAGRMRLREDRLALLVAAKDVALRCTNKLTYFSNVENRHFAYSIDASRRLTEIEPEKTDVARIEAYRQKLADTAHPY</sequence>
<keyword evidence="4" id="KW-1185">Reference proteome</keyword>
<proteinExistence type="inferred from homology"/>
<dbReference type="Proteomes" id="UP000633943">
    <property type="component" value="Unassembled WGS sequence"/>
</dbReference>
<feature type="domain" description="Sulfatase N-terminal" evidence="2">
    <location>
        <begin position="27"/>
        <end position="204"/>
    </location>
</feature>
<name>A0ABX1NWJ9_9RHOO</name>
<reference evidence="3 4" key="1">
    <citation type="submission" date="2019-12" db="EMBL/GenBank/DDBJ databases">
        <title>Comparative genomics gives insights into the taxonomy of the Azoarcus-Aromatoleum group and reveals separate origins of nif in the plant-associated Azoarcus and non-plant-associated Aromatoleum sub-groups.</title>
        <authorList>
            <person name="Lafos M."/>
            <person name="Maluk M."/>
            <person name="Batista M."/>
            <person name="Junghare M."/>
            <person name="Carmona M."/>
            <person name="Faoro H."/>
            <person name="Cruz L.M."/>
            <person name="Battistoni F."/>
            <person name="De Souza E."/>
            <person name="Pedrosa F."/>
            <person name="Chen W.-M."/>
            <person name="Poole P.S."/>
            <person name="Dixon R.A."/>
            <person name="James E.K."/>
        </authorList>
    </citation>
    <scope>NUCLEOTIDE SEQUENCE [LARGE SCALE GENOMIC DNA]</scope>
    <source>
        <strain evidence="3 4">PbN1</strain>
    </source>
</reference>
<dbReference type="InterPro" id="IPR050738">
    <property type="entry name" value="Sulfatase"/>
</dbReference>